<sequence length="327" mass="37322">MSAPPPNLRRIARLRYRPVTRPDLDECIGMLPPWLGLDPATTQALPRLWEQLVGEPSVITAVIEDLALPAERIQAWGVTMILPKQQVQELRLDDEPQAFLARRIYRSLLDGRFRPMTDREIGLENAAGELTMLILHFSARQFGPESPYGPSLIATANDTYRTFHYGYQVRAIYYETNATDDYAAAGSGFLRRRLSNEADLTALPLELRPAYFGLTREQAWNQVPGPPARNNFEHQPPLFCFSASQRRLLWLALFDESDEALMPVLDVSVHGLKKLWRGIYDRIEDRMPSFFGDAAGSDDGKRGPEKRRQVMAYVRQRLEELRPWTPG</sequence>
<protein>
    <submittedName>
        <fullName evidence="1">Uncharacterized protein</fullName>
    </submittedName>
</protein>
<organism evidence="1 2">
    <name type="scientific">Steroidobacter flavus</name>
    <dbReference type="NCBI Taxonomy" id="1842136"/>
    <lineage>
        <taxon>Bacteria</taxon>
        <taxon>Pseudomonadati</taxon>
        <taxon>Pseudomonadota</taxon>
        <taxon>Gammaproteobacteria</taxon>
        <taxon>Steroidobacterales</taxon>
        <taxon>Steroidobacteraceae</taxon>
        <taxon>Steroidobacter</taxon>
    </lineage>
</organism>
<comment type="caution">
    <text evidence="1">The sequence shown here is derived from an EMBL/GenBank/DDBJ whole genome shotgun (WGS) entry which is preliminary data.</text>
</comment>
<name>A0ABV8SP50_9GAMM</name>
<dbReference type="Proteomes" id="UP001595904">
    <property type="component" value="Unassembled WGS sequence"/>
</dbReference>
<evidence type="ECO:0000313" key="1">
    <source>
        <dbReference type="EMBL" id="MFC4309145.1"/>
    </source>
</evidence>
<dbReference type="EMBL" id="JBHSDU010000003">
    <property type="protein sequence ID" value="MFC4309145.1"/>
    <property type="molecule type" value="Genomic_DNA"/>
</dbReference>
<accession>A0ABV8SP50</accession>
<keyword evidence="2" id="KW-1185">Reference proteome</keyword>
<proteinExistence type="predicted"/>
<reference evidence="2" key="1">
    <citation type="journal article" date="2019" name="Int. J. Syst. Evol. Microbiol.">
        <title>The Global Catalogue of Microorganisms (GCM) 10K type strain sequencing project: providing services to taxonomists for standard genome sequencing and annotation.</title>
        <authorList>
            <consortium name="The Broad Institute Genomics Platform"/>
            <consortium name="The Broad Institute Genome Sequencing Center for Infectious Disease"/>
            <person name="Wu L."/>
            <person name="Ma J."/>
        </authorList>
    </citation>
    <scope>NUCLEOTIDE SEQUENCE [LARGE SCALE GENOMIC DNA]</scope>
    <source>
        <strain evidence="2">CGMCC 1.10759</strain>
    </source>
</reference>
<gene>
    <name evidence="1" type="ORF">ACFPN2_08645</name>
</gene>
<evidence type="ECO:0000313" key="2">
    <source>
        <dbReference type="Proteomes" id="UP001595904"/>
    </source>
</evidence>
<dbReference type="RefSeq" id="WP_380596208.1">
    <property type="nucleotide sequence ID" value="NZ_JBHSDU010000003.1"/>
</dbReference>